<proteinExistence type="predicted"/>
<dbReference type="Gene3D" id="3.75.10.10">
    <property type="entry name" value="L-arginine/glycine Amidinotransferase, Chain A"/>
    <property type="match status" value="1"/>
</dbReference>
<name>A0A183J0M8_9BILA</name>
<dbReference type="WBParaSite" id="SBAD_0000976901-mRNA-1">
    <property type="protein sequence ID" value="SBAD_0000976901-mRNA-1"/>
    <property type="gene ID" value="SBAD_0000976901"/>
</dbReference>
<reference evidence="1 2" key="2">
    <citation type="submission" date="2018-11" db="EMBL/GenBank/DDBJ databases">
        <authorList>
            <consortium name="Pathogen Informatics"/>
        </authorList>
    </citation>
    <scope>NUCLEOTIDE SEQUENCE [LARGE SCALE GENOMIC DNA]</scope>
</reference>
<reference evidence="3" key="1">
    <citation type="submission" date="2016-06" db="UniProtKB">
        <authorList>
            <consortium name="WormBaseParasite"/>
        </authorList>
    </citation>
    <scope>IDENTIFICATION</scope>
</reference>
<protein>
    <submittedName>
        <fullName evidence="3">Amidinotransferase</fullName>
    </submittedName>
</protein>
<sequence length="287" mass="32629">MRMLLGHRVKTNSCCCTDPKMDMFKRVLMCPPTYFRIAYKINPWMGGVVDSKMAMQQWTELKNAVEKCGIEVDLIDPVEEQPDMVFTCNSGLALNNKATLIQVYLAHFRHGERQGEREHFKKWYIDHGFELCGDEDVFFEGGGDAVFSDKTVLWAGHGFRSDKNIYSKMHALGDFKIIDCELTSHHFYHLDTCFSPVTPKLAVWHPDAFTRQSRELIQNNIETITVSSKDAERFACNCIAIGTTVIMPSGCDETAEKLQKRGLKTIMVNMSEFMKSGGAVQCLIMKL</sequence>
<gene>
    <name evidence="1" type="ORF">SBAD_LOCUS9426</name>
</gene>
<organism evidence="3">
    <name type="scientific">Soboliphyme baturini</name>
    <dbReference type="NCBI Taxonomy" id="241478"/>
    <lineage>
        <taxon>Eukaryota</taxon>
        <taxon>Metazoa</taxon>
        <taxon>Ecdysozoa</taxon>
        <taxon>Nematoda</taxon>
        <taxon>Enoplea</taxon>
        <taxon>Dorylaimia</taxon>
        <taxon>Dioctophymatida</taxon>
        <taxon>Dioctophymatoidea</taxon>
        <taxon>Soboliphymatidae</taxon>
        <taxon>Soboliphyme</taxon>
    </lineage>
</organism>
<evidence type="ECO:0000313" key="2">
    <source>
        <dbReference type="Proteomes" id="UP000270296"/>
    </source>
</evidence>
<dbReference type="GO" id="GO:0016990">
    <property type="term" value="F:arginine deiminase activity"/>
    <property type="evidence" value="ECO:0007669"/>
    <property type="project" value="TreeGrafter"/>
</dbReference>
<dbReference type="PANTHER" id="PTHR47271:SF2">
    <property type="entry name" value="ARGININE DEIMINASE"/>
    <property type="match status" value="1"/>
</dbReference>
<dbReference type="PANTHER" id="PTHR47271">
    <property type="entry name" value="ARGININE DEIMINASE"/>
    <property type="match status" value="1"/>
</dbReference>
<evidence type="ECO:0000313" key="3">
    <source>
        <dbReference type="WBParaSite" id="SBAD_0000976901-mRNA-1"/>
    </source>
</evidence>
<dbReference type="AlphaFoldDB" id="A0A183J0M8"/>
<dbReference type="Proteomes" id="UP000270296">
    <property type="component" value="Unassembled WGS sequence"/>
</dbReference>
<dbReference type="Pfam" id="PF19420">
    <property type="entry name" value="DDAH_eukar"/>
    <property type="match status" value="1"/>
</dbReference>
<dbReference type="OrthoDB" id="5912827at2759"/>
<dbReference type="GO" id="GO:0019546">
    <property type="term" value="P:L-arginine deiminase pathway"/>
    <property type="evidence" value="ECO:0007669"/>
    <property type="project" value="TreeGrafter"/>
</dbReference>
<dbReference type="EMBL" id="UZAM01012706">
    <property type="protein sequence ID" value="VDP23071.1"/>
    <property type="molecule type" value="Genomic_DNA"/>
</dbReference>
<accession>A0A183J0M8</accession>
<keyword evidence="2" id="KW-1185">Reference proteome</keyword>
<dbReference type="SUPFAM" id="SSF55909">
    <property type="entry name" value="Pentein"/>
    <property type="match status" value="1"/>
</dbReference>
<evidence type="ECO:0000313" key="1">
    <source>
        <dbReference type="EMBL" id="VDP23071.1"/>
    </source>
</evidence>